<dbReference type="OrthoDB" id="9814256at2"/>
<dbReference type="PANTHER" id="PTHR42930:SF3">
    <property type="entry name" value="PHOSPHATE-SPECIFIC TRANSPORT SYSTEM ACCESSORY PROTEIN PHOU"/>
    <property type="match status" value="1"/>
</dbReference>
<dbReference type="InterPro" id="IPR028366">
    <property type="entry name" value="PhoU"/>
</dbReference>
<reference evidence="9 10" key="1">
    <citation type="journal article" date="2018" name="Int. J. Syst. Evol. Microbiol.">
        <title>Glycomyces paridis sp. nov., isolated from the medicinal plant Paris polyphylla.</title>
        <authorList>
            <person name="Fang X.M."/>
            <person name="Bai J.L."/>
            <person name="Su J."/>
            <person name="Zhao L.L."/>
            <person name="Liu H.Y."/>
            <person name="Ma B.P."/>
            <person name="Zhang Y.Q."/>
            <person name="Yu L.Y."/>
        </authorList>
    </citation>
    <scope>NUCLEOTIDE SEQUENCE [LARGE SCALE GENOMIC DNA]</scope>
    <source>
        <strain evidence="9 10">CPCC 204357</strain>
    </source>
</reference>
<keyword evidence="4 7" id="KW-0813">Transport</keyword>
<evidence type="ECO:0000256" key="3">
    <source>
        <dbReference type="ARBA" id="ARBA00011738"/>
    </source>
</evidence>
<accession>A0A4S8P9C1</accession>
<evidence type="ECO:0000256" key="4">
    <source>
        <dbReference type="ARBA" id="ARBA00022448"/>
    </source>
</evidence>
<name>A0A4S8P9C1_9ACTN</name>
<dbReference type="GO" id="GO:0005737">
    <property type="term" value="C:cytoplasm"/>
    <property type="evidence" value="ECO:0007669"/>
    <property type="project" value="UniProtKB-SubCell"/>
</dbReference>
<dbReference type="Proteomes" id="UP000305792">
    <property type="component" value="Unassembled WGS sequence"/>
</dbReference>
<dbReference type="EMBL" id="STGX01000018">
    <property type="protein sequence ID" value="THV24449.1"/>
    <property type="molecule type" value="Genomic_DNA"/>
</dbReference>
<comment type="subunit">
    <text evidence="3 7">Homodimer.</text>
</comment>
<sequence>MVNVFHQHLDELNDLLVDMARRVGDAVAKAGAALLEVDTAAAEAVVAADDEVNALQFKVDDRIVELMTQYDPVATDLRFVLGAVRISVDLERMGDLAKHVAKSVLLRAPAPVVPESLRADFAAMADAAVRISEKLVGILAERDYLQASQTELDDDELDAIQQRIHEQLPSLGYGPQTAVDAALLARFFERFGDHAVRISHQVVYLVTGDVHLDRS</sequence>
<feature type="domain" description="PhoU" evidence="8">
    <location>
        <begin position="17"/>
        <end position="104"/>
    </location>
</feature>
<dbReference type="PIRSF" id="PIRSF003107">
    <property type="entry name" value="PhoU"/>
    <property type="match status" value="1"/>
</dbReference>
<dbReference type="PANTHER" id="PTHR42930">
    <property type="entry name" value="PHOSPHATE-SPECIFIC TRANSPORT SYSTEM ACCESSORY PROTEIN PHOU"/>
    <property type="match status" value="1"/>
</dbReference>
<comment type="subcellular location">
    <subcellularLocation>
        <location evidence="1 7">Cytoplasm</location>
    </subcellularLocation>
</comment>
<dbReference type="GO" id="GO:0006817">
    <property type="term" value="P:phosphate ion transport"/>
    <property type="evidence" value="ECO:0007669"/>
    <property type="project" value="UniProtKB-KW"/>
</dbReference>
<dbReference type="Gene3D" id="1.20.58.220">
    <property type="entry name" value="Phosphate transport system protein phou homolog 2, domain 2"/>
    <property type="match status" value="1"/>
</dbReference>
<feature type="domain" description="PhoU" evidence="8">
    <location>
        <begin position="123"/>
        <end position="201"/>
    </location>
</feature>
<evidence type="ECO:0000256" key="6">
    <source>
        <dbReference type="ARBA" id="ARBA00022592"/>
    </source>
</evidence>
<keyword evidence="10" id="KW-1185">Reference proteome</keyword>
<evidence type="ECO:0000256" key="2">
    <source>
        <dbReference type="ARBA" id="ARBA00008107"/>
    </source>
</evidence>
<gene>
    <name evidence="9" type="primary">phoU</name>
    <name evidence="9" type="ORF">E9998_20750</name>
</gene>
<comment type="function">
    <text evidence="7">Plays a role in the regulation of phosphate uptake.</text>
</comment>
<evidence type="ECO:0000256" key="1">
    <source>
        <dbReference type="ARBA" id="ARBA00004496"/>
    </source>
</evidence>
<evidence type="ECO:0000259" key="8">
    <source>
        <dbReference type="Pfam" id="PF01895"/>
    </source>
</evidence>
<dbReference type="InterPro" id="IPR038078">
    <property type="entry name" value="PhoU-like_sf"/>
</dbReference>
<comment type="similarity">
    <text evidence="2 7">Belongs to the PhoU family.</text>
</comment>
<dbReference type="NCBIfam" id="TIGR02135">
    <property type="entry name" value="phoU_full"/>
    <property type="match status" value="1"/>
</dbReference>
<keyword evidence="5 7" id="KW-0963">Cytoplasm</keyword>
<keyword evidence="6 7" id="KW-0592">Phosphate transport</keyword>
<comment type="caution">
    <text evidence="9">The sequence shown here is derived from an EMBL/GenBank/DDBJ whole genome shotgun (WGS) entry which is preliminary data.</text>
</comment>
<dbReference type="GO" id="GO:0045936">
    <property type="term" value="P:negative regulation of phosphate metabolic process"/>
    <property type="evidence" value="ECO:0007669"/>
    <property type="project" value="InterPro"/>
</dbReference>
<dbReference type="InterPro" id="IPR026022">
    <property type="entry name" value="PhoU_dom"/>
</dbReference>
<dbReference type="FunFam" id="1.20.58.220:FF:000004">
    <property type="entry name" value="Phosphate-specific transport system accessory protein PhoU"/>
    <property type="match status" value="1"/>
</dbReference>
<evidence type="ECO:0000256" key="7">
    <source>
        <dbReference type="PIRNR" id="PIRNR003107"/>
    </source>
</evidence>
<dbReference type="SUPFAM" id="SSF109755">
    <property type="entry name" value="PhoU-like"/>
    <property type="match status" value="1"/>
</dbReference>
<dbReference type="AlphaFoldDB" id="A0A4S8P9C1"/>
<protein>
    <recommendedName>
        <fullName evidence="7">Phosphate-specific transport system accessory protein PhoU</fullName>
    </recommendedName>
</protein>
<dbReference type="Pfam" id="PF01895">
    <property type="entry name" value="PhoU"/>
    <property type="match status" value="2"/>
</dbReference>
<evidence type="ECO:0000256" key="5">
    <source>
        <dbReference type="ARBA" id="ARBA00022490"/>
    </source>
</evidence>
<proteinExistence type="inferred from homology"/>
<evidence type="ECO:0000313" key="10">
    <source>
        <dbReference type="Proteomes" id="UP000305792"/>
    </source>
</evidence>
<dbReference type="RefSeq" id="WP_136531609.1">
    <property type="nucleotide sequence ID" value="NZ_STGX01000018.1"/>
</dbReference>
<evidence type="ECO:0000313" key="9">
    <source>
        <dbReference type="EMBL" id="THV24449.1"/>
    </source>
</evidence>
<organism evidence="9 10">
    <name type="scientific">Glycomyces paridis</name>
    <dbReference type="NCBI Taxonomy" id="2126555"/>
    <lineage>
        <taxon>Bacteria</taxon>
        <taxon>Bacillati</taxon>
        <taxon>Actinomycetota</taxon>
        <taxon>Actinomycetes</taxon>
        <taxon>Glycomycetales</taxon>
        <taxon>Glycomycetaceae</taxon>
        <taxon>Glycomyces</taxon>
    </lineage>
</organism>
<dbReference type="GO" id="GO:0030643">
    <property type="term" value="P:intracellular phosphate ion homeostasis"/>
    <property type="evidence" value="ECO:0007669"/>
    <property type="project" value="InterPro"/>
</dbReference>